<sequence>MHLAARRYHSDAARAILDAFSDQSQRLRLIMKRNQLKQTALHVAAAKGDQPVLRMLLDATGKGEGLRHSLRAEDHSGRTARQTAVVHNQWAQVRLLDDAREFLQGTSELFERKS</sequence>
<organism evidence="1">
    <name type="scientific">Zooxanthella nutricula</name>
    <dbReference type="NCBI Taxonomy" id="1333877"/>
    <lineage>
        <taxon>Eukaryota</taxon>
        <taxon>Sar</taxon>
        <taxon>Alveolata</taxon>
        <taxon>Dinophyceae</taxon>
        <taxon>Peridiniales</taxon>
        <taxon>Peridiniales incertae sedis</taxon>
        <taxon>Zooxanthella</taxon>
    </lineage>
</organism>
<dbReference type="Pfam" id="PF12796">
    <property type="entry name" value="Ank_2"/>
    <property type="match status" value="1"/>
</dbReference>
<reference evidence="1" key="1">
    <citation type="submission" date="2021-01" db="EMBL/GenBank/DDBJ databases">
        <authorList>
            <person name="Corre E."/>
            <person name="Pelletier E."/>
            <person name="Niang G."/>
            <person name="Scheremetjew M."/>
            <person name="Finn R."/>
            <person name="Kale V."/>
            <person name="Holt S."/>
            <person name="Cochrane G."/>
            <person name="Meng A."/>
            <person name="Brown T."/>
            <person name="Cohen L."/>
        </authorList>
    </citation>
    <scope>NUCLEOTIDE SEQUENCE</scope>
    <source>
        <strain evidence="1">RCC3387</strain>
    </source>
</reference>
<dbReference type="AlphaFoldDB" id="A0A7S2J5A2"/>
<name>A0A7S2J5A2_9DINO</name>
<proteinExistence type="predicted"/>
<dbReference type="SUPFAM" id="SSF48403">
    <property type="entry name" value="Ankyrin repeat"/>
    <property type="match status" value="1"/>
</dbReference>
<protein>
    <submittedName>
        <fullName evidence="1">Uncharacterized protein</fullName>
    </submittedName>
</protein>
<accession>A0A7S2J5A2</accession>
<dbReference type="EMBL" id="HBGW01023472">
    <property type="protein sequence ID" value="CAD9538217.1"/>
    <property type="molecule type" value="Transcribed_RNA"/>
</dbReference>
<evidence type="ECO:0000313" key="1">
    <source>
        <dbReference type="EMBL" id="CAD9538217.1"/>
    </source>
</evidence>
<dbReference type="InterPro" id="IPR002110">
    <property type="entry name" value="Ankyrin_rpt"/>
</dbReference>
<dbReference type="InterPro" id="IPR036770">
    <property type="entry name" value="Ankyrin_rpt-contain_sf"/>
</dbReference>
<gene>
    <name evidence="1" type="ORF">BRAN1462_LOCUS14884</name>
</gene>
<dbReference type="Gene3D" id="1.25.40.20">
    <property type="entry name" value="Ankyrin repeat-containing domain"/>
    <property type="match status" value="1"/>
</dbReference>